<dbReference type="SUPFAM" id="SSF46785">
    <property type="entry name" value="Winged helix' DNA-binding domain"/>
    <property type="match status" value="1"/>
</dbReference>
<evidence type="ECO:0000256" key="7">
    <source>
        <dbReference type="PIRSR" id="PIRSR602481-1"/>
    </source>
</evidence>
<dbReference type="GO" id="GO:0003700">
    <property type="term" value="F:DNA-binding transcription factor activity"/>
    <property type="evidence" value="ECO:0007669"/>
    <property type="project" value="InterPro"/>
</dbReference>
<keyword evidence="4" id="KW-0805">Transcription regulation</keyword>
<evidence type="ECO:0000256" key="3">
    <source>
        <dbReference type="ARBA" id="ARBA00022833"/>
    </source>
</evidence>
<dbReference type="Gene3D" id="3.30.1490.190">
    <property type="match status" value="1"/>
</dbReference>
<keyword evidence="3 7" id="KW-0862">Zinc</keyword>
<dbReference type="GO" id="GO:0008270">
    <property type="term" value="F:zinc ion binding"/>
    <property type="evidence" value="ECO:0007669"/>
    <property type="project" value="TreeGrafter"/>
</dbReference>
<keyword evidence="9" id="KW-1185">Reference proteome</keyword>
<keyword evidence="5" id="KW-0238">DNA-binding</keyword>
<evidence type="ECO:0000256" key="5">
    <source>
        <dbReference type="ARBA" id="ARBA00023125"/>
    </source>
</evidence>
<dbReference type="GO" id="GO:1900376">
    <property type="term" value="P:regulation of secondary metabolite biosynthetic process"/>
    <property type="evidence" value="ECO:0007669"/>
    <property type="project" value="TreeGrafter"/>
</dbReference>
<dbReference type="CDD" id="cd07153">
    <property type="entry name" value="Fur_like"/>
    <property type="match status" value="1"/>
</dbReference>
<feature type="binding site" evidence="7">
    <location>
        <position position="97"/>
    </location>
    <ligand>
        <name>Zn(2+)</name>
        <dbReference type="ChEBI" id="CHEBI:29105"/>
    </ligand>
</feature>
<dbReference type="Pfam" id="PF01475">
    <property type="entry name" value="FUR"/>
    <property type="match status" value="1"/>
</dbReference>
<dbReference type="InterPro" id="IPR036390">
    <property type="entry name" value="WH_DNA-bd_sf"/>
</dbReference>
<feature type="binding site" evidence="7">
    <location>
        <position position="136"/>
    </location>
    <ligand>
        <name>Zn(2+)</name>
        <dbReference type="ChEBI" id="CHEBI:29105"/>
    </ligand>
</feature>
<evidence type="ECO:0000313" key="8">
    <source>
        <dbReference type="EMBL" id="AEE97035.1"/>
    </source>
</evidence>
<evidence type="ECO:0000256" key="6">
    <source>
        <dbReference type="ARBA" id="ARBA00023163"/>
    </source>
</evidence>
<proteinExistence type="inferred from homology"/>
<dbReference type="PANTHER" id="PTHR33202">
    <property type="entry name" value="ZINC UPTAKE REGULATION PROTEIN"/>
    <property type="match status" value="1"/>
</dbReference>
<evidence type="ECO:0000313" key="9">
    <source>
        <dbReference type="Proteomes" id="UP000008457"/>
    </source>
</evidence>
<protein>
    <submittedName>
        <fullName evidence="8">Ferric uptake regulator, Fur family</fullName>
    </submittedName>
</protein>
<evidence type="ECO:0000256" key="1">
    <source>
        <dbReference type="ARBA" id="ARBA00007957"/>
    </source>
</evidence>
<comment type="cofactor">
    <cofactor evidence="7">
        <name>Zn(2+)</name>
        <dbReference type="ChEBI" id="CHEBI:29105"/>
    </cofactor>
    <text evidence="7">Binds 1 zinc ion per subunit.</text>
</comment>
<accession>F4A1B6</accession>
<dbReference type="eggNOG" id="COG0735">
    <property type="taxonomic scope" value="Bacteria"/>
</dbReference>
<dbReference type="InterPro" id="IPR036388">
    <property type="entry name" value="WH-like_DNA-bd_sf"/>
</dbReference>
<comment type="similarity">
    <text evidence="1">Belongs to the Fur family.</text>
</comment>
<dbReference type="Gene3D" id="1.10.10.10">
    <property type="entry name" value="Winged helix-like DNA-binding domain superfamily/Winged helix DNA-binding domain"/>
    <property type="match status" value="1"/>
</dbReference>
<feature type="binding site" evidence="7">
    <location>
        <position position="94"/>
    </location>
    <ligand>
        <name>Zn(2+)</name>
        <dbReference type="ChEBI" id="CHEBI:29105"/>
    </ligand>
</feature>
<sequence>MSNTVSILELFKKYKIKATPQRMAIYEMLRGTKQHPSAEMIYKTLENDYPTMSLATVYKTIDILKDAGLIQELKDMTSTGRYDANTAPHPHIICIKCNKVDDLDLDISFDDELLHKAKEASGYDVLYSQVYFYGYCPDCRI</sequence>
<feature type="binding site" evidence="7">
    <location>
        <position position="139"/>
    </location>
    <ligand>
        <name>Zn(2+)</name>
        <dbReference type="ChEBI" id="CHEBI:29105"/>
    </ligand>
</feature>
<dbReference type="HOGENOM" id="CLU_096072_4_2_9"/>
<name>F4A1B6_MAHA5</name>
<gene>
    <name evidence="8" type="ordered locus">Mahau_1858</name>
</gene>
<dbReference type="GO" id="GO:0045892">
    <property type="term" value="P:negative regulation of DNA-templated transcription"/>
    <property type="evidence" value="ECO:0007669"/>
    <property type="project" value="TreeGrafter"/>
</dbReference>
<reference evidence="9" key="1">
    <citation type="submission" date="2010-11" db="EMBL/GenBank/DDBJ databases">
        <title>The complete genome of Mahella australiensis DSM 15567.</title>
        <authorList>
            <consortium name="US DOE Joint Genome Institute (JGI-PGF)"/>
            <person name="Lucas S."/>
            <person name="Copeland A."/>
            <person name="Lapidus A."/>
            <person name="Bruce D."/>
            <person name="Goodwin L."/>
            <person name="Pitluck S."/>
            <person name="Kyrpides N."/>
            <person name="Mavromatis K."/>
            <person name="Pagani I."/>
            <person name="Ivanova N."/>
            <person name="Teshima H."/>
            <person name="Brettin T."/>
            <person name="Detter J.C."/>
            <person name="Han C."/>
            <person name="Tapia R."/>
            <person name="Land M."/>
            <person name="Hauser L."/>
            <person name="Markowitz V."/>
            <person name="Cheng J.-F."/>
            <person name="Hugenholtz P."/>
            <person name="Woyke T."/>
            <person name="Wu D."/>
            <person name="Spring S."/>
            <person name="Pukall R."/>
            <person name="Steenblock K."/>
            <person name="Schneider S."/>
            <person name="Klenk H.-P."/>
            <person name="Eisen J.A."/>
        </authorList>
    </citation>
    <scope>NUCLEOTIDE SEQUENCE [LARGE SCALE GENOMIC DNA]</scope>
    <source>
        <strain evidence="9">DSM 15567 / CIP 107919 / 50-1 BON</strain>
    </source>
</reference>
<dbReference type="KEGG" id="mas:Mahau_1858"/>
<keyword evidence="2" id="KW-0678">Repressor</keyword>
<dbReference type="EMBL" id="CP002360">
    <property type="protein sequence ID" value="AEE97035.1"/>
    <property type="molecule type" value="Genomic_DNA"/>
</dbReference>
<keyword evidence="7" id="KW-0479">Metal-binding</keyword>
<organism evidence="8 9">
    <name type="scientific">Mahella australiensis (strain DSM 15567 / CIP 107919 / 50-1 BON)</name>
    <dbReference type="NCBI Taxonomy" id="697281"/>
    <lineage>
        <taxon>Bacteria</taxon>
        <taxon>Bacillati</taxon>
        <taxon>Bacillota</taxon>
        <taxon>Clostridia</taxon>
        <taxon>Thermoanaerobacterales</taxon>
        <taxon>Thermoanaerobacterales Family IV. Incertae Sedis</taxon>
        <taxon>Mahella</taxon>
    </lineage>
</organism>
<dbReference type="InterPro" id="IPR043135">
    <property type="entry name" value="Fur_C"/>
</dbReference>
<dbReference type="Proteomes" id="UP000008457">
    <property type="component" value="Chromosome"/>
</dbReference>
<keyword evidence="6" id="KW-0804">Transcription</keyword>
<evidence type="ECO:0000256" key="4">
    <source>
        <dbReference type="ARBA" id="ARBA00023015"/>
    </source>
</evidence>
<dbReference type="STRING" id="697281.Mahau_1858"/>
<dbReference type="AlphaFoldDB" id="F4A1B6"/>
<dbReference type="InterPro" id="IPR002481">
    <property type="entry name" value="FUR"/>
</dbReference>
<evidence type="ECO:0000256" key="2">
    <source>
        <dbReference type="ARBA" id="ARBA00022491"/>
    </source>
</evidence>
<dbReference type="GO" id="GO:0000976">
    <property type="term" value="F:transcription cis-regulatory region binding"/>
    <property type="evidence" value="ECO:0007669"/>
    <property type="project" value="TreeGrafter"/>
</dbReference>
<dbReference type="PANTHER" id="PTHR33202:SF8">
    <property type="entry name" value="PEROXIDE-RESPONSIVE REPRESSOR PERR"/>
    <property type="match status" value="1"/>
</dbReference>
<reference evidence="8 9" key="2">
    <citation type="journal article" date="2011" name="Stand. Genomic Sci.">
        <title>Complete genome sequence of Mahella australiensis type strain (50-1 BON).</title>
        <authorList>
            <person name="Sikorski J."/>
            <person name="Teshima H."/>
            <person name="Nolan M."/>
            <person name="Lucas S."/>
            <person name="Hammon N."/>
            <person name="Deshpande S."/>
            <person name="Cheng J.F."/>
            <person name="Pitluck S."/>
            <person name="Liolios K."/>
            <person name="Pagani I."/>
            <person name="Ivanova N."/>
            <person name="Huntemann M."/>
            <person name="Mavromatis K."/>
            <person name="Ovchinikova G."/>
            <person name="Pati A."/>
            <person name="Tapia R."/>
            <person name="Han C."/>
            <person name="Goodwin L."/>
            <person name="Chen A."/>
            <person name="Palaniappan K."/>
            <person name="Land M."/>
            <person name="Hauser L."/>
            <person name="Ngatchou-Djao O.D."/>
            <person name="Rohde M."/>
            <person name="Pukall R."/>
            <person name="Spring S."/>
            <person name="Abt B."/>
            <person name="Goker M."/>
            <person name="Detter J.C."/>
            <person name="Woyke T."/>
            <person name="Bristow J."/>
            <person name="Markowitz V."/>
            <person name="Hugenholtz P."/>
            <person name="Eisen J.A."/>
            <person name="Kyrpides N.C."/>
            <person name="Klenk H.P."/>
            <person name="Lapidus A."/>
        </authorList>
    </citation>
    <scope>NUCLEOTIDE SEQUENCE [LARGE SCALE GENOMIC DNA]</scope>
    <source>
        <strain evidence="9">DSM 15567 / CIP 107919 / 50-1 BON</strain>
    </source>
</reference>